<reference evidence="3" key="1">
    <citation type="submission" date="2017-02" db="UniProtKB">
        <authorList>
            <consortium name="WormBaseParasite"/>
        </authorList>
    </citation>
    <scope>IDENTIFICATION</scope>
</reference>
<dbReference type="Proteomes" id="UP000046393">
    <property type="component" value="Unplaced"/>
</dbReference>
<name>A0A0N5AVP6_9BILA</name>
<evidence type="ECO:0000256" key="1">
    <source>
        <dbReference type="SAM" id="MobiDB-lite"/>
    </source>
</evidence>
<feature type="compositionally biased region" description="Basic and acidic residues" evidence="1">
    <location>
        <begin position="60"/>
        <end position="71"/>
    </location>
</feature>
<organism evidence="2 3">
    <name type="scientific">Syphacia muris</name>
    <dbReference type="NCBI Taxonomy" id="451379"/>
    <lineage>
        <taxon>Eukaryota</taxon>
        <taxon>Metazoa</taxon>
        <taxon>Ecdysozoa</taxon>
        <taxon>Nematoda</taxon>
        <taxon>Chromadorea</taxon>
        <taxon>Rhabditida</taxon>
        <taxon>Spirurina</taxon>
        <taxon>Oxyuridomorpha</taxon>
        <taxon>Oxyuroidea</taxon>
        <taxon>Oxyuridae</taxon>
        <taxon>Syphacia</taxon>
    </lineage>
</organism>
<feature type="compositionally biased region" description="Basic and acidic residues" evidence="1">
    <location>
        <begin position="79"/>
        <end position="97"/>
    </location>
</feature>
<keyword evidence="2" id="KW-1185">Reference proteome</keyword>
<proteinExistence type="predicted"/>
<evidence type="ECO:0000313" key="3">
    <source>
        <dbReference type="WBParaSite" id="SMUV_0000897101-mRNA-1"/>
    </source>
</evidence>
<feature type="region of interest" description="Disordered" evidence="1">
    <location>
        <begin position="60"/>
        <end position="104"/>
    </location>
</feature>
<accession>A0A0N5AVP6</accession>
<evidence type="ECO:0000313" key="2">
    <source>
        <dbReference type="Proteomes" id="UP000046393"/>
    </source>
</evidence>
<dbReference type="WBParaSite" id="SMUV_0000897101-mRNA-1">
    <property type="protein sequence ID" value="SMUV_0000897101-mRNA-1"/>
    <property type="gene ID" value="SMUV_0000897101"/>
</dbReference>
<sequence length="280" mass="32209">LAFQLTPEEELEKQYRDYKAEFEKWKENNKNAVGTEPYMAYVEKFEAWEREVENRREEIRAKAQEAQETQKAEAQAAAEAKRKKELEAEEEKKKQQEAEAAAQAAAYAQHQQSYLAHHQAAIQKEQLMRQQQEVTALQNVDTSTETLDKSRMADVMQQMEQMAQMVMSGQNAESFEADGIYQQQIAQPAPQPAQQIIGPPPQLWGNDRVIFDSSDPMYKRWGLRAAPPYHKPPYKPPPPNYQPLPCWLFVEQMKDEKLILPSLVNVPPPSIIPSFTARGH</sequence>
<dbReference type="AlphaFoldDB" id="A0A0N5AVP6"/>
<protein>
    <submittedName>
        <fullName evidence="3">TolA protein</fullName>
    </submittedName>
</protein>